<feature type="region of interest" description="Disordered" evidence="1">
    <location>
        <begin position="1"/>
        <end position="20"/>
    </location>
</feature>
<proteinExistence type="predicted"/>
<dbReference type="EMBL" id="LKCN02000013">
    <property type="protein sequence ID" value="RCI09962.1"/>
    <property type="molecule type" value="Genomic_DNA"/>
</dbReference>
<gene>
    <name evidence="2" type="ORF">L249_8761</name>
</gene>
<evidence type="ECO:0000313" key="2">
    <source>
        <dbReference type="EMBL" id="RCI09962.1"/>
    </source>
</evidence>
<reference evidence="2 3" key="1">
    <citation type="journal article" date="2015" name="BMC Genomics">
        <title>Insights from the genome of Ophiocordyceps polyrhachis-furcata to pathogenicity and host specificity in insect fungi.</title>
        <authorList>
            <person name="Wichadakul D."/>
            <person name="Kobmoo N."/>
            <person name="Ingsriswang S."/>
            <person name="Tangphatsornruang S."/>
            <person name="Chantasingh D."/>
            <person name="Luangsa-ard J.J."/>
            <person name="Eurwilaichitr L."/>
        </authorList>
    </citation>
    <scope>NUCLEOTIDE SEQUENCE [LARGE SCALE GENOMIC DNA]</scope>
    <source>
        <strain evidence="2 3">BCC 54312</strain>
    </source>
</reference>
<name>A0A367L6W6_9HYPO</name>
<evidence type="ECO:0000256" key="1">
    <source>
        <dbReference type="SAM" id="MobiDB-lite"/>
    </source>
</evidence>
<dbReference type="Proteomes" id="UP000253664">
    <property type="component" value="Unassembled WGS sequence"/>
</dbReference>
<sequence length="66" mass="7372">MGSQSISSHHHCHHNTPLRPRELRSITSMKHALYHSSRAVANTPVLFTLLLCNSCPLNVETPAPHH</sequence>
<evidence type="ECO:0000313" key="3">
    <source>
        <dbReference type="Proteomes" id="UP000253664"/>
    </source>
</evidence>
<protein>
    <submittedName>
        <fullName evidence="2">Uncharacterized protein</fullName>
    </submittedName>
</protein>
<keyword evidence="3" id="KW-1185">Reference proteome</keyword>
<organism evidence="2 3">
    <name type="scientific">Ophiocordyceps polyrhachis-furcata BCC 54312</name>
    <dbReference type="NCBI Taxonomy" id="1330021"/>
    <lineage>
        <taxon>Eukaryota</taxon>
        <taxon>Fungi</taxon>
        <taxon>Dikarya</taxon>
        <taxon>Ascomycota</taxon>
        <taxon>Pezizomycotina</taxon>
        <taxon>Sordariomycetes</taxon>
        <taxon>Hypocreomycetidae</taxon>
        <taxon>Hypocreales</taxon>
        <taxon>Ophiocordycipitaceae</taxon>
        <taxon>Ophiocordyceps</taxon>
    </lineage>
</organism>
<accession>A0A367L6W6</accession>
<feature type="non-terminal residue" evidence="2">
    <location>
        <position position="66"/>
    </location>
</feature>
<dbReference type="AlphaFoldDB" id="A0A367L6W6"/>
<comment type="caution">
    <text evidence="2">The sequence shown here is derived from an EMBL/GenBank/DDBJ whole genome shotgun (WGS) entry which is preliminary data.</text>
</comment>